<evidence type="ECO:0000313" key="11">
    <source>
        <dbReference type="EMBL" id="GKT04940.1"/>
    </source>
</evidence>
<evidence type="ECO:0000256" key="1">
    <source>
        <dbReference type="ARBA" id="ARBA00007074"/>
    </source>
</evidence>
<feature type="signal peptide" evidence="8">
    <location>
        <begin position="1"/>
        <end position="28"/>
    </location>
</feature>
<dbReference type="InterPro" id="IPR051794">
    <property type="entry name" value="PG_Endopeptidase_C40"/>
</dbReference>
<gene>
    <name evidence="11" type="ORF">JCM31185_02290</name>
</gene>
<dbReference type="CDD" id="cd00118">
    <property type="entry name" value="LysM"/>
    <property type="match status" value="1"/>
</dbReference>
<dbReference type="InterPro" id="IPR000064">
    <property type="entry name" value="NLP_P60_dom"/>
</dbReference>
<protein>
    <recommendedName>
        <fullName evidence="13">LysM peptidoglycan-binding domain-containing protein</fullName>
    </recommendedName>
</protein>
<feature type="domain" description="LysM" evidence="9">
    <location>
        <begin position="91"/>
        <end position="134"/>
    </location>
</feature>
<feature type="domain" description="NlpC/P60" evidence="10">
    <location>
        <begin position="243"/>
        <end position="370"/>
    </location>
</feature>
<evidence type="ECO:0000259" key="10">
    <source>
        <dbReference type="PROSITE" id="PS51935"/>
    </source>
</evidence>
<evidence type="ECO:0000256" key="5">
    <source>
        <dbReference type="ARBA" id="ARBA00022801"/>
    </source>
</evidence>
<dbReference type="PANTHER" id="PTHR47359">
    <property type="entry name" value="PEPTIDOGLYCAN DL-ENDOPEPTIDASE CWLO"/>
    <property type="match status" value="1"/>
</dbReference>
<evidence type="ECO:0000256" key="7">
    <source>
        <dbReference type="SAM" id="MobiDB-lite"/>
    </source>
</evidence>
<evidence type="ECO:0000256" key="6">
    <source>
        <dbReference type="ARBA" id="ARBA00022807"/>
    </source>
</evidence>
<comment type="caution">
    <text evidence="11">The sequence shown here is derived from an EMBL/GenBank/DDBJ whole genome shotgun (WGS) entry which is preliminary data.</text>
</comment>
<keyword evidence="3 8" id="KW-0732">Signal</keyword>
<keyword evidence="5" id="KW-0378">Hydrolase</keyword>
<dbReference type="SUPFAM" id="SSF54001">
    <property type="entry name" value="Cysteine proteinases"/>
    <property type="match status" value="1"/>
</dbReference>
<evidence type="ECO:0000256" key="4">
    <source>
        <dbReference type="ARBA" id="ARBA00022737"/>
    </source>
</evidence>
<evidence type="ECO:0000256" key="8">
    <source>
        <dbReference type="SAM" id="SignalP"/>
    </source>
</evidence>
<keyword evidence="4" id="KW-0677">Repeat</keyword>
<keyword evidence="6" id="KW-0788">Thiol protease</keyword>
<dbReference type="SUPFAM" id="SSF54106">
    <property type="entry name" value="LysM domain"/>
    <property type="match status" value="1"/>
</dbReference>
<dbReference type="Gene3D" id="3.10.350.10">
    <property type="entry name" value="LysM domain"/>
    <property type="match status" value="1"/>
</dbReference>
<dbReference type="Pfam" id="PF01476">
    <property type="entry name" value="LysM"/>
    <property type="match status" value="1"/>
</dbReference>
<dbReference type="PANTHER" id="PTHR47359:SF3">
    <property type="entry name" value="NLP_P60 DOMAIN-CONTAINING PROTEIN-RELATED"/>
    <property type="match status" value="1"/>
</dbReference>
<keyword evidence="12" id="KW-1185">Reference proteome</keyword>
<dbReference type="Gene3D" id="3.90.1720.10">
    <property type="entry name" value="endopeptidase domain like (from Nostoc punctiforme)"/>
    <property type="match status" value="1"/>
</dbReference>
<dbReference type="Pfam" id="PF00877">
    <property type="entry name" value="NLPC_P60"/>
    <property type="match status" value="1"/>
</dbReference>
<dbReference type="InterPro" id="IPR038765">
    <property type="entry name" value="Papain-like_cys_pep_sf"/>
</dbReference>
<reference evidence="11 12" key="1">
    <citation type="submission" date="2022-03" db="EMBL/GenBank/DDBJ databases">
        <title>Draft genome sequence of Furfurilactobacillus curtus JCM 31185.</title>
        <authorList>
            <person name="Suzuki S."/>
            <person name="Endo A."/>
            <person name="Kajikawa A."/>
        </authorList>
    </citation>
    <scope>NUCLEOTIDE SEQUENCE [LARGE SCALE GENOMIC DNA]</scope>
    <source>
        <strain evidence="11 12">JCM 31185</strain>
    </source>
</reference>
<evidence type="ECO:0008006" key="13">
    <source>
        <dbReference type="Google" id="ProtNLM"/>
    </source>
</evidence>
<dbReference type="PROSITE" id="PS51935">
    <property type="entry name" value="NLPC_P60"/>
    <property type="match status" value="1"/>
</dbReference>
<feature type="region of interest" description="Disordered" evidence="7">
    <location>
        <begin position="162"/>
        <end position="182"/>
    </location>
</feature>
<evidence type="ECO:0000259" key="9">
    <source>
        <dbReference type="PROSITE" id="PS51782"/>
    </source>
</evidence>
<sequence length="370" mass="38684">MAKRQNRAIATFGAVTAILAATGPSVLAAQVRQRPVPIHQDKHYHVSLKSVKALDELRSKAGQAKAPATHQEKMAPKLKQSTATPIDPSLPRYVVESGDTLWAMANQLGVTTQTLMDINHLKNSVIHVGQIIAVTAPLNQSEVQSAAVDAAPAQTSENVMVSGDSTATSNQPSAASAPTSAASSAEVTVQSTAVSRQGQATTVQPLVASNPKIHLISTPDADQNSVDHTVVSSISLDPQSHLTSVKTQAVNAAVSYVDQQIPYQQGGATNAGMDGSGVVQQAYAQIGVSLPHNTVAQEAYFTQEPVDQAQPGDVLFWGAPGMTTQNALYIGRGQYVTAIEPGQNVSVYTLDGQSMMPSFSGTLSQTDAVV</sequence>
<organism evidence="11 12">
    <name type="scientific">Furfurilactobacillus curtus</name>
    <dbReference type="NCBI Taxonomy" id="1746200"/>
    <lineage>
        <taxon>Bacteria</taxon>
        <taxon>Bacillati</taxon>
        <taxon>Bacillota</taxon>
        <taxon>Bacilli</taxon>
        <taxon>Lactobacillales</taxon>
        <taxon>Lactobacillaceae</taxon>
        <taxon>Furfurilactobacillus</taxon>
    </lineage>
</organism>
<evidence type="ECO:0000313" key="12">
    <source>
        <dbReference type="Proteomes" id="UP001628078"/>
    </source>
</evidence>
<dbReference type="Proteomes" id="UP001628078">
    <property type="component" value="Unassembled WGS sequence"/>
</dbReference>
<comment type="similarity">
    <text evidence="1">Belongs to the peptidase C40 family.</text>
</comment>
<dbReference type="PROSITE" id="PS51782">
    <property type="entry name" value="LYSM"/>
    <property type="match status" value="1"/>
</dbReference>
<name>A0ABQ5JLD4_9LACO</name>
<evidence type="ECO:0000256" key="3">
    <source>
        <dbReference type="ARBA" id="ARBA00022729"/>
    </source>
</evidence>
<dbReference type="SMART" id="SM00257">
    <property type="entry name" value="LysM"/>
    <property type="match status" value="1"/>
</dbReference>
<dbReference type="RefSeq" id="WP_407882208.1">
    <property type="nucleotide sequence ID" value="NZ_BQXO01000001.1"/>
</dbReference>
<evidence type="ECO:0000256" key="2">
    <source>
        <dbReference type="ARBA" id="ARBA00022670"/>
    </source>
</evidence>
<feature type="region of interest" description="Disordered" evidence="7">
    <location>
        <begin position="61"/>
        <end position="83"/>
    </location>
</feature>
<feature type="chain" id="PRO_5045591626" description="LysM peptidoglycan-binding domain-containing protein" evidence="8">
    <location>
        <begin position="29"/>
        <end position="370"/>
    </location>
</feature>
<dbReference type="EMBL" id="BQXO01000001">
    <property type="protein sequence ID" value="GKT04940.1"/>
    <property type="molecule type" value="Genomic_DNA"/>
</dbReference>
<dbReference type="InterPro" id="IPR018392">
    <property type="entry name" value="LysM"/>
</dbReference>
<accession>A0ABQ5JLD4</accession>
<proteinExistence type="inferred from homology"/>
<keyword evidence="2" id="KW-0645">Protease</keyword>
<feature type="compositionally biased region" description="Low complexity" evidence="7">
    <location>
        <begin position="165"/>
        <end position="182"/>
    </location>
</feature>
<dbReference type="InterPro" id="IPR036779">
    <property type="entry name" value="LysM_dom_sf"/>
</dbReference>